<feature type="compositionally biased region" description="Gly residues" evidence="2">
    <location>
        <begin position="220"/>
        <end position="229"/>
    </location>
</feature>
<dbReference type="Proteomes" id="UP001320122">
    <property type="component" value="Unassembled WGS sequence"/>
</dbReference>
<reference evidence="4 5" key="1">
    <citation type="journal article" date="2021" name="Front. Microbiol.">
        <title>Aerobic Denitrification and Heterotrophic Sulfur Oxidation in the Genus Halomonas Revealed by Six Novel Species Characterizations and Genome-Based Analysis.</title>
        <authorList>
            <person name="Wang L."/>
            <person name="Shao Z."/>
        </authorList>
    </citation>
    <scope>NUCLEOTIDE SEQUENCE [LARGE SCALE GENOMIC DNA]</scope>
    <source>
        <strain evidence="4 5">MCCC 1A11036</strain>
    </source>
</reference>
<sequence length="652" mass="60979">MKKGLPAGMGQGKFSGITARWRGPHMLAGAALALVLAVGPAMAQQTQSGGDGGNGVAFSSPGYGGTPSSPDGESGTGHGGGGGGSVDQITGIGGTGGSGGGDYGGPGGVGGAGGTVGKTTSTDEANTANVAGTDGEDGTDGSGAPSGGGGGGGGGGVGWLIEGNGNSSNVAVITGGAGGSGGMEGGGGMAGGGGGGQGAAGVLVTNGGSINLSASSRIEGGQGGTGGDGDLTQSHAGGGGDGGTGIELTSGGSVANVSGSEIVGGTGGGGGATTNVDGGRGGNGGTGVSGSGFSLTNGGTIRGGTGGIGGNSASAADGEPGTGGAGILGSDLIILNAGEISGGMSGHADPIDQVLANAITFTSGANSLELRGGYSFTGNVVVESGATGALVLGGDDNASFDVSTLTDTPSTDDGWFVGFDTFEKTGDSIWTLEGTTSAITPWTISQGTLSVSSDDQLGDVSGALTFDGGVLQITGTGMSSIGRDIVWGEHGGGFDIEEAGHSFTLTQDITGPGDLVMGGDGTLVLTGSNAYGDTRVRSGTLVGDAGSISGNIANAGMVAFDQTSDGVFAGEIAGLNGTDGDMILRGGGTLRLDGRSSLDWTVEDGTLISASDRFAGDLDIAAGAAFVFDQDHEGHYAGALSGAGGLTLTGGG</sequence>
<name>A0ABS9AL35_9GAMM</name>
<evidence type="ECO:0000256" key="1">
    <source>
        <dbReference type="ARBA" id="ARBA00022729"/>
    </source>
</evidence>
<protein>
    <recommendedName>
        <fullName evidence="6">Autotransporter-associated beta strand repeat-containing protein</fullName>
    </recommendedName>
</protein>
<feature type="compositionally biased region" description="Gly residues" evidence="2">
    <location>
        <begin position="262"/>
        <end position="290"/>
    </location>
</feature>
<feature type="region of interest" description="Disordered" evidence="2">
    <location>
        <begin position="215"/>
        <end position="244"/>
    </location>
</feature>
<evidence type="ECO:0000313" key="5">
    <source>
        <dbReference type="Proteomes" id="UP001320122"/>
    </source>
</evidence>
<feature type="compositionally biased region" description="Gly residues" evidence="2">
    <location>
        <begin position="74"/>
        <end position="116"/>
    </location>
</feature>
<comment type="caution">
    <text evidence="4">The sequence shown here is derived from an EMBL/GenBank/DDBJ whole genome shotgun (WGS) entry which is preliminary data.</text>
</comment>
<gene>
    <name evidence="4" type="ORF">HOP51_20300</name>
</gene>
<organism evidence="4 5">
    <name type="scientific">Billgrantia zhangzhouensis</name>
    <dbReference type="NCBI Taxonomy" id="2733481"/>
    <lineage>
        <taxon>Bacteria</taxon>
        <taxon>Pseudomonadati</taxon>
        <taxon>Pseudomonadota</taxon>
        <taxon>Gammaproteobacteria</taxon>
        <taxon>Oceanospirillales</taxon>
        <taxon>Halomonadaceae</taxon>
        <taxon>Billgrantia</taxon>
    </lineage>
</organism>
<feature type="region of interest" description="Disordered" evidence="2">
    <location>
        <begin position="44"/>
        <end position="161"/>
    </location>
</feature>
<keyword evidence="5" id="KW-1185">Reference proteome</keyword>
<keyword evidence="1 3" id="KW-0732">Signal</keyword>
<proteinExistence type="predicted"/>
<dbReference type="InterPro" id="IPR013425">
    <property type="entry name" value="Autotrns_rpt"/>
</dbReference>
<evidence type="ECO:0008006" key="6">
    <source>
        <dbReference type="Google" id="ProtNLM"/>
    </source>
</evidence>
<feature type="signal peptide" evidence="3">
    <location>
        <begin position="1"/>
        <end position="43"/>
    </location>
</feature>
<accession>A0ABS9AL35</accession>
<dbReference type="EMBL" id="JABFTT010000021">
    <property type="protein sequence ID" value="MCE8022431.1"/>
    <property type="molecule type" value="Genomic_DNA"/>
</dbReference>
<dbReference type="InterPro" id="IPR011050">
    <property type="entry name" value="Pectin_lyase_fold/virulence"/>
</dbReference>
<feature type="region of interest" description="Disordered" evidence="2">
    <location>
        <begin position="262"/>
        <end position="296"/>
    </location>
</feature>
<dbReference type="RefSeq" id="WP_267957829.1">
    <property type="nucleotide sequence ID" value="NZ_JABFTT010000021.1"/>
</dbReference>
<dbReference type="Pfam" id="PF12951">
    <property type="entry name" value="PATR"/>
    <property type="match status" value="2"/>
</dbReference>
<evidence type="ECO:0000313" key="4">
    <source>
        <dbReference type="EMBL" id="MCE8022431.1"/>
    </source>
</evidence>
<evidence type="ECO:0000256" key="3">
    <source>
        <dbReference type="SAM" id="SignalP"/>
    </source>
</evidence>
<feature type="compositionally biased region" description="Gly residues" evidence="2">
    <location>
        <begin position="140"/>
        <end position="158"/>
    </location>
</feature>
<dbReference type="SUPFAM" id="SSF51126">
    <property type="entry name" value="Pectin lyase-like"/>
    <property type="match status" value="1"/>
</dbReference>
<feature type="chain" id="PRO_5046230523" description="Autotransporter-associated beta strand repeat-containing protein" evidence="3">
    <location>
        <begin position="44"/>
        <end position="652"/>
    </location>
</feature>
<evidence type="ECO:0000256" key="2">
    <source>
        <dbReference type="SAM" id="MobiDB-lite"/>
    </source>
</evidence>